<reference evidence="3 4" key="1">
    <citation type="submission" date="2024-01" db="EMBL/GenBank/DDBJ databases">
        <title>Roseobacter fucihabitans sp. nov., isolated from the brown alga Fucus spiralis.</title>
        <authorList>
            <person name="Hahnke S."/>
            <person name="Berger M."/>
            <person name="Schlingloff A."/>
            <person name="Athale I."/>
            <person name="Neumann-Schaal M."/>
            <person name="Adenaya A."/>
            <person name="Poehlein A."/>
            <person name="Daniel R."/>
            <person name="Pertersen J."/>
            <person name="Brinkhoff T."/>
        </authorList>
    </citation>
    <scope>NUCLEOTIDE SEQUENCE [LARGE SCALE GENOMIC DNA]</scope>
    <source>
        <strain evidence="3 4">B14</strain>
        <plasmid evidence="3 4">pROLI83</plasmid>
    </source>
</reference>
<evidence type="ECO:0000256" key="1">
    <source>
        <dbReference type="ARBA" id="ARBA00009981"/>
    </source>
</evidence>
<dbReference type="SUPFAM" id="SSF143120">
    <property type="entry name" value="YefM-like"/>
    <property type="match status" value="1"/>
</dbReference>
<organism evidence="3 4">
    <name type="scientific">Roseobacter fucihabitans</name>
    <dbReference type="NCBI Taxonomy" id="1537242"/>
    <lineage>
        <taxon>Bacteria</taxon>
        <taxon>Pseudomonadati</taxon>
        <taxon>Pseudomonadota</taxon>
        <taxon>Alphaproteobacteria</taxon>
        <taxon>Rhodobacterales</taxon>
        <taxon>Roseobacteraceae</taxon>
        <taxon>Roseobacter</taxon>
    </lineage>
</organism>
<keyword evidence="3" id="KW-0614">Plasmid</keyword>
<dbReference type="Pfam" id="PF02604">
    <property type="entry name" value="PhdYeFM_antitox"/>
    <property type="match status" value="1"/>
</dbReference>
<sequence length="81" mass="9064">MRSFPSTDLKQTLGDVLDAASQEPIAITKHKKPRYVLMSIHDYEQRFQKDERRAFSAADMPAEHLAMLEASRAGSEGAADE</sequence>
<dbReference type="InterPro" id="IPR036165">
    <property type="entry name" value="YefM-like_sf"/>
</dbReference>
<dbReference type="EMBL" id="CP143425">
    <property type="protein sequence ID" value="WVX51532.1"/>
    <property type="molecule type" value="Genomic_DNA"/>
</dbReference>
<dbReference type="Proteomes" id="UP001318682">
    <property type="component" value="Plasmid pROLI83"/>
</dbReference>
<dbReference type="Gene3D" id="3.40.1620.10">
    <property type="entry name" value="YefM-like domain"/>
    <property type="match status" value="1"/>
</dbReference>
<evidence type="ECO:0000313" key="3">
    <source>
        <dbReference type="EMBL" id="WVX51532.1"/>
    </source>
</evidence>
<accession>A0ABZ2BZH7</accession>
<evidence type="ECO:0000313" key="4">
    <source>
        <dbReference type="Proteomes" id="UP001318682"/>
    </source>
</evidence>
<proteinExistence type="inferred from homology"/>
<dbReference type="NCBIfam" id="TIGR01552">
    <property type="entry name" value="phd_fam"/>
    <property type="match status" value="1"/>
</dbReference>
<dbReference type="RefSeq" id="WP_187430168.1">
    <property type="nucleotide sequence ID" value="NZ_CP143425.1"/>
</dbReference>
<evidence type="ECO:0000256" key="2">
    <source>
        <dbReference type="RuleBase" id="RU362080"/>
    </source>
</evidence>
<dbReference type="InterPro" id="IPR006442">
    <property type="entry name" value="Antitoxin_Phd/YefM"/>
</dbReference>
<comment type="function">
    <text evidence="2">Antitoxin component of a type II toxin-antitoxin (TA) system.</text>
</comment>
<protein>
    <recommendedName>
        <fullName evidence="2">Antitoxin</fullName>
    </recommendedName>
</protein>
<geneLocation type="plasmid" evidence="3 4">
    <name>pROLI83</name>
</geneLocation>
<name>A0ABZ2BZH7_9RHOB</name>
<comment type="similarity">
    <text evidence="1 2">Belongs to the phD/YefM antitoxin family.</text>
</comment>
<keyword evidence="4" id="KW-1185">Reference proteome</keyword>
<gene>
    <name evidence="3" type="ORF">ROLI_046340</name>
</gene>